<evidence type="ECO:0000256" key="2">
    <source>
        <dbReference type="SAM" id="SignalP"/>
    </source>
</evidence>
<name>A0A167YUH9_9HYPO</name>
<reference evidence="3 4" key="1">
    <citation type="journal article" date="2016" name="Genome Biol. Evol.">
        <title>Divergent and convergent evolution of fungal pathogenicity.</title>
        <authorList>
            <person name="Shang Y."/>
            <person name="Xiao G."/>
            <person name="Zheng P."/>
            <person name="Cen K."/>
            <person name="Zhan S."/>
            <person name="Wang C."/>
        </authorList>
    </citation>
    <scope>NUCLEOTIDE SEQUENCE [LARGE SCALE GENOMIC DNA]</scope>
    <source>
        <strain evidence="3 4">RCEF 2490</strain>
    </source>
</reference>
<protein>
    <submittedName>
        <fullName evidence="3">Uncharacterized protein</fullName>
    </submittedName>
</protein>
<sequence>MKAFLPLSAMLVLAAAMYQEDQEDQEDQNQTSERERIEIGATIPDESIQAEMGGMIKGVCRNEDNDDERPYGFCHVNSMLPDAAGTMKGGKLIPCSPQNPCPDDGWVHPCLWHMGYAICDFSDKYNFATKQWEPDLTENGIVARTKQMNAQHAQDRRARAGDVQAAYNEVQAAYDDYVASGGPAKLKGHRSPSPGGSGGPGANARRRR</sequence>
<evidence type="ECO:0000313" key="4">
    <source>
        <dbReference type="Proteomes" id="UP000078544"/>
    </source>
</evidence>
<keyword evidence="4" id="KW-1185">Reference proteome</keyword>
<dbReference type="AlphaFoldDB" id="A0A167YUH9"/>
<comment type="caution">
    <text evidence="3">The sequence shown here is derived from an EMBL/GenBank/DDBJ whole genome shotgun (WGS) entry which is preliminary data.</text>
</comment>
<feature type="signal peptide" evidence="2">
    <location>
        <begin position="1"/>
        <end position="16"/>
    </location>
</feature>
<evidence type="ECO:0000313" key="3">
    <source>
        <dbReference type="EMBL" id="KZZ91775.1"/>
    </source>
</evidence>
<dbReference type="EMBL" id="AZGY01000017">
    <property type="protein sequence ID" value="KZZ91775.1"/>
    <property type="molecule type" value="Genomic_DNA"/>
</dbReference>
<organism evidence="3 4">
    <name type="scientific">Moelleriella libera RCEF 2490</name>
    <dbReference type="NCBI Taxonomy" id="1081109"/>
    <lineage>
        <taxon>Eukaryota</taxon>
        <taxon>Fungi</taxon>
        <taxon>Dikarya</taxon>
        <taxon>Ascomycota</taxon>
        <taxon>Pezizomycotina</taxon>
        <taxon>Sordariomycetes</taxon>
        <taxon>Hypocreomycetidae</taxon>
        <taxon>Hypocreales</taxon>
        <taxon>Clavicipitaceae</taxon>
        <taxon>Moelleriella</taxon>
    </lineage>
</organism>
<gene>
    <name evidence="3" type="ORF">AAL_06529</name>
</gene>
<accession>A0A167YUH9</accession>
<dbReference type="Proteomes" id="UP000078544">
    <property type="component" value="Unassembled WGS sequence"/>
</dbReference>
<feature type="chain" id="PRO_5007894897" evidence="2">
    <location>
        <begin position="17"/>
        <end position="208"/>
    </location>
</feature>
<proteinExistence type="predicted"/>
<feature type="region of interest" description="Disordered" evidence="1">
    <location>
        <begin position="181"/>
        <end position="208"/>
    </location>
</feature>
<evidence type="ECO:0000256" key="1">
    <source>
        <dbReference type="SAM" id="MobiDB-lite"/>
    </source>
</evidence>
<keyword evidence="2" id="KW-0732">Signal</keyword>